<dbReference type="GO" id="GO:0016020">
    <property type="term" value="C:membrane"/>
    <property type="evidence" value="ECO:0007669"/>
    <property type="project" value="UniProtKB-SubCell"/>
</dbReference>
<accession>A0A915KDM5</accession>
<dbReference type="WBParaSite" id="nRc.2.0.1.t36166-RA">
    <property type="protein sequence ID" value="nRc.2.0.1.t36166-RA"/>
    <property type="gene ID" value="nRc.2.0.1.g36166"/>
</dbReference>
<evidence type="ECO:0000313" key="7">
    <source>
        <dbReference type="WBParaSite" id="nRc.2.0.1.t36166-RA"/>
    </source>
</evidence>
<sequence length="139" mass="15014">FQCCGARSYTNWLESAYFQTENPPDPEFASVGSLADGVGSVPSSCCTAKGKRAYKDCGLNFASTGAALHTFVDAKNPEESLIHAKACNDALFEYFDDRSNLIIAIAVGVGCIELVAMVLTMLLCCCINNDKNASKNRYY</sequence>
<dbReference type="SUPFAM" id="SSF48652">
    <property type="entry name" value="Tetraspanin"/>
    <property type="match status" value="1"/>
</dbReference>
<reference evidence="7" key="1">
    <citation type="submission" date="2022-11" db="UniProtKB">
        <authorList>
            <consortium name="WormBaseParasite"/>
        </authorList>
    </citation>
    <scope>IDENTIFICATION</scope>
</reference>
<keyword evidence="4 5" id="KW-0472">Membrane</keyword>
<dbReference type="Gene3D" id="1.10.1450.10">
    <property type="entry name" value="Tetraspanin"/>
    <property type="match status" value="1"/>
</dbReference>
<dbReference type="AlphaFoldDB" id="A0A915KDM5"/>
<evidence type="ECO:0000256" key="4">
    <source>
        <dbReference type="ARBA" id="ARBA00023136"/>
    </source>
</evidence>
<proteinExistence type="predicted"/>
<dbReference type="Pfam" id="PF00335">
    <property type="entry name" value="Tetraspanin"/>
    <property type="match status" value="1"/>
</dbReference>
<feature type="transmembrane region" description="Helical" evidence="5">
    <location>
        <begin position="101"/>
        <end position="127"/>
    </location>
</feature>
<organism evidence="6 7">
    <name type="scientific">Romanomermis culicivorax</name>
    <name type="common">Nematode worm</name>
    <dbReference type="NCBI Taxonomy" id="13658"/>
    <lineage>
        <taxon>Eukaryota</taxon>
        <taxon>Metazoa</taxon>
        <taxon>Ecdysozoa</taxon>
        <taxon>Nematoda</taxon>
        <taxon>Enoplea</taxon>
        <taxon>Dorylaimia</taxon>
        <taxon>Mermithida</taxon>
        <taxon>Mermithoidea</taxon>
        <taxon>Mermithidae</taxon>
        <taxon>Romanomermis</taxon>
    </lineage>
</organism>
<keyword evidence="3 5" id="KW-1133">Transmembrane helix</keyword>
<name>A0A915KDM5_ROMCU</name>
<dbReference type="InterPro" id="IPR018499">
    <property type="entry name" value="Tetraspanin/Peripherin"/>
</dbReference>
<keyword evidence="6" id="KW-1185">Reference proteome</keyword>
<dbReference type="InterPro" id="IPR008952">
    <property type="entry name" value="Tetraspanin_EC2_sf"/>
</dbReference>
<evidence type="ECO:0000256" key="1">
    <source>
        <dbReference type="ARBA" id="ARBA00004141"/>
    </source>
</evidence>
<evidence type="ECO:0000256" key="3">
    <source>
        <dbReference type="ARBA" id="ARBA00022989"/>
    </source>
</evidence>
<evidence type="ECO:0000256" key="5">
    <source>
        <dbReference type="SAM" id="Phobius"/>
    </source>
</evidence>
<dbReference type="Proteomes" id="UP000887565">
    <property type="component" value="Unplaced"/>
</dbReference>
<keyword evidence="2 5" id="KW-0812">Transmembrane</keyword>
<evidence type="ECO:0000256" key="2">
    <source>
        <dbReference type="ARBA" id="ARBA00022692"/>
    </source>
</evidence>
<protein>
    <submittedName>
        <fullName evidence="7">Tetraspanin</fullName>
    </submittedName>
</protein>
<evidence type="ECO:0000313" key="6">
    <source>
        <dbReference type="Proteomes" id="UP000887565"/>
    </source>
</evidence>
<comment type="subcellular location">
    <subcellularLocation>
        <location evidence="1">Membrane</location>
        <topology evidence="1">Multi-pass membrane protein</topology>
    </subcellularLocation>
</comment>
<dbReference type="OMA" id="CCCINND"/>